<keyword evidence="5 11" id="KW-0067">ATP-binding</keyword>
<evidence type="ECO:0000256" key="8">
    <source>
        <dbReference type="ARBA" id="ARBA00023136"/>
    </source>
</evidence>
<dbReference type="OrthoDB" id="9112331at2"/>
<dbReference type="Pfam" id="PF00005">
    <property type="entry name" value="ABC_tran"/>
    <property type="match status" value="1"/>
</dbReference>
<feature type="domain" description="ABC transporter" evidence="10">
    <location>
        <begin position="195"/>
        <end position="433"/>
    </location>
</feature>
<evidence type="ECO:0000256" key="3">
    <source>
        <dbReference type="ARBA" id="ARBA00022496"/>
    </source>
</evidence>
<feature type="compositionally biased region" description="Basic residues" evidence="9">
    <location>
        <begin position="83"/>
        <end position="97"/>
    </location>
</feature>
<comment type="caution">
    <text evidence="11">The sequence shown here is derived from an EMBL/GenBank/DDBJ whole genome shotgun (WGS) entry which is preliminary data.</text>
</comment>
<dbReference type="CDD" id="cd03259">
    <property type="entry name" value="ABC_Carb_Solutes_like"/>
    <property type="match status" value="1"/>
</dbReference>
<evidence type="ECO:0000259" key="10">
    <source>
        <dbReference type="PROSITE" id="PS50893"/>
    </source>
</evidence>
<dbReference type="GO" id="GO:0015408">
    <property type="term" value="F:ABC-type ferric iron transporter activity"/>
    <property type="evidence" value="ECO:0007669"/>
    <property type="project" value="InterPro"/>
</dbReference>
<evidence type="ECO:0000256" key="6">
    <source>
        <dbReference type="ARBA" id="ARBA00023004"/>
    </source>
</evidence>
<keyword evidence="6" id="KW-0408">Iron</keyword>
<keyword evidence="4" id="KW-0547">Nucleotide-binding</keyword>
<evidence type="ECO:0000256" key="9">
    <source>
        <dbReference type="SAM" id="MobiDB-lite"/>
    </source>
</evidence>
<evidence type="ECO:0000313" key="11">
    <source>
        <dbReference type="EMBL" id="RXZ85272.1"/>
    </source>
</evidence>
<keyword evidence="3" id="KW-0410">Iron transport</keyword>
<dbReference type="InterPro" id="IPR050093">
    <property type="entry name" value="ABC_SmlMolc_Importer"/>
</dbReference>
<proteinExistence type="predicted"/>
<dbReference type="PROSITE" id="PS50893">
    <property type="entry name" value="ABC_TRANSPORTER_2"/>
    <property type="match status" value="1"/>
</dbReference>
<feature type="region of interest" description="Disordered" evidence="9">
    <location>
        <begin position="1"/>
        <end position="186"/>
    </location>
</feature>
<dbReference type="GO" id="GO:0016887">
    <property type="term" value="F:ATP hydrolysis activity"/>
    <property type="evidence" value="ECO:0007669"/>
    <property type="project" value="InterPro"/>
</dbReference>
<dbReference type="InterPro" id="IPR003593">
    <property type="entry name" value="AAA+_ATPase"/>
</dbReference>
<dbReference type="EMBL" id="SDPM01000010">
    <property type="protein sequence ID" value="RXZ85380.1"/>
    <property type="molecule type" value="Genomic_DNA"/>
</dbReference>
<dbReference type="PROSITE" id="PS00211">
    <property type="entry name" value="ABC_TRANSPORTER_1"/>
    <property type="match status" value="1"/>
</dbReference>
<gene>
    <name evidence="12" type="ORF">ESP50_15730</name>
    <name evidence="11" type="ORF">ESP50_16325</name>
</gene>
<keyword evidence="2" id="KW-1003">Cell membrane</keyword>
<dbReference type="Gene3D" id="3.40.50.300">
    <property type="entry name" value="P-loop containing nucleotide triphosphate hydrolases"/>
    <property type="match status" value="1"/>
</dbReference>
<dbReference type="InterPro" id="IPR017871">
    <property type="entry name" value="ABC_transporter-like_CS"/>
</dbReference>
<dbReference type="SUPFAM" id="SSF52540">
    <property type="entry name" value="P-loop containing nucleoside triphosphate hydrolases"/>
    <property type="match status" value="1"/>
</dbReference>
<name>A0A4Q2M665_9MICO</name>
<feature type="compositionally biased region" description="Basic residues" evidence="9">
    <location>
        <begin position="1"/>
        <end position="35"/>
    </location>
</feature>
<dbReference type="EMBL" id="SDPM01000011">
    <property type="protein sequence ID" value="RXZ85272.1"/>
    <property type="molecule type" value="Genomic_DNA"/>
</dbReference>
<dbReference type="PANTHER" id="PTHR42781:SF4">
    <property type="entry name" value="SPERMIDINE_PUTRESCINE IMPORT ATP-BINDING PROTEIN POTA"/>
    <property type="match status" value="1"/>
</dbReference>
<accession>A0A4Q2M665</accession>
<evidence type="ECO:0000256" key="7">
    <source>
        <dbReference type="ARBA" id="ARBA00023065"/>
    </source>
</evidence>
<feature type="compositionally biased region" description="Basic residues" evidence="9">
    <location>
        <begin position="175"/>
        <end position="185"/>
    </location>
</feature>
<evidence type="ECO:0000313" key="12">
    <source>
        <dbReference type="EMBL" id="RXZ85380.1"/>
    </source>
</evidence>
<dbReference type="InterPro" id="IPR003439">
    <property type="entry name" value="ABC_transporter-like_ATP-bd"/>
</dbReference>
<keyword evidence="8" id="KW-0472">Membrane</keyword>
<organism evidence="11 13">
    <name type="scientific">Agromyces atrinae</name>
    <dbReference type="NCBI Taxonomy" id="592376"/>
    <lineage>
        <taxon>Bacteria</taxon>
        <taxon>Bacillati</taxon>
        <taxon>Actinomycetota</taxon>
        <taxon>Actinomycetes</taxon>
        <taxon>Micrococcales</taxon>
        <taxon>Microbacteriaceae</taxon>
        <taxon>Agromyces</taxon>
    </lineage>
</organism>
<dbReference type="AlphaFoldDB" id="A0A4Q2M665"/>
<protein>
    <submittedName>
        <fullName evidence="11">ABC transporter ATP-binding protein</fullName>
    </submittedName>
</protein>
<dbReference type="GO" id="GO:0016020">
    <property type="term" value="C:membrane"/>
    <property type="evidence" value="ECO:0007669"/>
    <property type="project" value="InterPro"/>
</dbReference>
<feature type="compositionally biased region" description="Basic residues" evidence="9">
    <location>
        <begin position="108"/>
        <end position="119"/>
    </location>
</feature>
<dbReference type="InterPro" id="IPR015853">
    <property type="entry name" value="ABC_transpr_FbpC"/>
</dbReference>
<evidence type="ECO:0000313" key="13">
    <source>
        <dbReference type="Proteomes" id="UP000292686"/>
    </source>
</evidence>
<feature type="compositionally biased region" description="Basic residues" evidence="9">
    <location>
        <begin position="129"/>
        <end position="156"/>
    </location>
</feature>
<keyword evidence="1" id="KW-0813">Transport</keyword>
<evidence type="ECO:0000256" key="4">
    <source>
        <dbReference type="ARBA" id="ARBA00022741"/>
    </source>
</evidence>
<dbReference type="Proteomes" id="UP000292686">
    <property type="component" value="Unassembled WGS sequence"/>
</dbReference>
<evidence type="ECO:0000256" key="2">
    <source>
        <dbReference type="ARBA" id="ARBA00022475"/>
    </source>
</evidence>
<keyword evidence="7" id="KW-0406">Ion transport</keyword>
<dbReference type="GO" id="GO:0005524">
    <property type="term" value="F:ATP binding"/>
    <property type="evidence" value="ECO:0007669"/>
    <property type="project" value="UniProtKB-KW"/>
</dbReference>
<evidence type="ECO:0000256" key="1">
    <source>
        <dbReference type="ARBA" id="ARBA00022448"/>
    </source>
</evidence>
<evidence type="ECO:0000256" key="5">
    <source>
        <dbReference type="ARBA" id="ARBA00022840"/>
    </source>
</evidence>
<dbReference type="PANTHER" id="PTHR42781">
    <property type="entry name" value="SPERMIDINE/PUTRESCINE IMPORT ATP-BINDING PROTEIN POTA"/>
    <property type="match status" value="1"/>
</dbReference>
<sequence length="523" mass="57274">MPRRPLRRRSRRLASRHPRVRARAARAAPRRRRCRPLAPPRAPRSPRSPARRGRGRHDPVHDGRRRHRPDLRRAALPRDGCRGRARRCRSPARRRRGDARSVALVHVPPRHRSSRRPRDRRGGGPRLRTGARRVRRHDHLRRQSSRGHPHDAHHRIPRDAERSRRRDRAVAPAHARLHRDPRRSARPLGRRECIVSAAGVAVDIGIERGAFTADVSFEVAAGTVTALLGPNGAGKSTVLRALAGLTPVARGSVIIGGDVVEAPERGIRLPPQDRQVACVFQDYLLFPHLSVIENVAFGLRARGTPRADARRTAEVALERLGLAAFGESRPRRLSGGQAQRVALARALVTEPALLLLDEPLAALDIETRGDVRASVAEAMRAYGGTSIVVTHDPVDALNLADRIVVIEDGRVSQQGTAADLVAAPASRYVARLVGRTGFVDGDEFVSFPADAVRLRDTDEGGGWPGTVVRVDRDLAAALVEIDLDRGGRIRASLPAGADIVARLERGSRVVASTDDGVVARRAR</sequence>
<dbReference type="SMART" id="SM00382">
    <property type="entry name" value="AAA"/>
    <property type="match status" value="1"/>
</dbReference>
<reference evidence="11 13" key="1">
    <citation type="submission" date="2019-01" db="EMBL/GenBank/DDBJ databases">
        <title>Agromyces.</title>
        <authorList>
            <person name="Li J."/>
        </authorList>
    </citation>
    <scope>NUCLEOTIDE SEQUENCE [LARGE SCALE GENOMIC DNA]</scope>
    <source>
        <strain evidence="11 13">DSM 23870</strain>
    </source>
</reference>
<keyword evidence="13" id="KW-1185">Reference proteome</keyword>
<dbReference type="InterPro" id="IPR027417">
    <property type="entry name" value="P-loop_NTPase"/>
</dbReference>